<dbReference type="GO" id="GO:0043539">
    <property type="term" value="F:protein serine/threonine kinase activator activity"/>
    <property type="evidence" value="ECO:0007669"/>
    <property type="project" value="TreeGrafter"/>
</dbReference>
<comment type="caution">
    <text evidence="6">The sequence shown here is derived from an EMBL/GenBank/DDBJ whole genome shotgun (WGS) entry which is preliminary data.</text>
</comment>
<reference evidence="6 7" key="1">
    <citation type="journal article" date="2014" name="MBio">
        <title>The Ordospora colligata genome; evolution of extreme reduction in microsporidia and host-to-parasite horizontal gene transfer.</title>
        <authorList>
            <person name="Pombert J.-F."/>
            <person name="Haag K.L."/>
            <person name="Beidas S."/>
            <person name="Ebert D."/>
            <person name="Keeling P.J."/>
        </authorList>
    </citation>
    <scope>NUCLEOTIDE SEQUENCE [LARGE SCALE GENOMIC DNA]</scope>
    <source>
        <strain evidence="6 7">OC4</strain>
    </source>
</reference>
<evidence type="ECO:0000256" key="2">
    <source>
        <dbReference type="ARBA" id="ARBA00022771"/>
    </source>
</evidence>
<dbReference type="GO" id="GO:0031431">
    <property type="term" value="C:Dbf4-dependent protein kinase complex"/>
    <property type="evidence" value="ECO:0007669"/>
    <property type="project" value="TreeGrafter"/>
</dbReference>
<evidence type="ECO:0000256" key="3">
    <source>
        <dbReference type="ARBA" id="ARBA00022833"/>
    </source>
</evidence>
<dbReference type="SMART" id="SM00586">
    <property type="entry name" value="ZnF_DBF"/>
    <property type="match status" value="1"/>
</dbReference>
<evidence type="ECO:0000256" key="4">
    <source>
        <dbReference type="PROSITE-ProRule" id="PRU00600"/>
    </source>
</evidence>
<keyword evidence="1" id="KW-0479">Metal-binding</keyword>
<dbReference type="PROSITE" id="PS51265">
    <property type="entry name" value="ZF_DBF4"/>
    <property type="match status" value="1"/>
</dbReference>
<evidence type="ECO:0000256" key="1">
    <source>
        <dbReference type="ARBA" id="ARBA00022723"/>
    </source>
</evidence>
<evidence type="ECO:0000313" key="6">
    <source>
        <dbReference type="EMBL" id="KHN69787.1"/>
    </source>
</evidence>
<gene>
    <name evidence="6" type="ORF">M896_051960</name>
</gene>
<protein>
    <submittedName>
        <fullName evidence="6">Putative DNA replication protein kinase</fullName>
    </submittedName>
</protein>
<dbReference type="RefSeq" id="XP_014563829.1">
    <property type="nucleotide sequence ID" value="XM_014708343.1"/>
</dbReference>
<dbReference type="OrthoDB" id="21380at2759"/>
<dbReference type="InterPro" id="IPR006572">
    <property type="entry name" value="Znf_DBF"/>
</dbReference>
<evidence type="ECO:0000259" key="5">
    <source>
        <dbReference type="PROSITE" id="PS51265"/>
    </source>
</evidence>
<keyword evidence="6" id="KW-0418">Kinase</keyword>
<feature type="domain" description="DBF4-type" evidence="5">
    <location>
        <begin position="60"/>
        <end position="109"/>
    </location>
</feature>
<dbReference type="PANTHER" id="PTHR15375:SF26">
    <property type="entry name" value="PROTEIN CHIFFON"/>
    <property type="match status" value="1"/>
</dbReference>
<dbReference type="VEuPathDB" id="MicrosporidiaDB:M896_051960"/>
<dbReference type="InterPro" id="IPR038545">
    <property type="entry name" value="Znf_DBF_sf"/>
</dbReference>
<accession>A0A0B2ULA1</accession>
<name>A0A0B2ULA1_9MICR</name>
<dbReference type="EMBL" id="JOKQ01000005">
    <property type="protein sequence ID" value="KHN69787.1"/>
    <property type="molecule type" value="Genomic_DNA"/>
</dbReference>
<sequence>MKGYKVFKKPYVLIEDIQNKHQPFYKEYTNGGAPKLHLDSPALCCPYQTSKRYKQPGKRRQTREGFCEVCYVKFSNYEEHVKEFEHRVFAKDNTNYRKLDMFISTTVFEKIDPSENCIPQSPTFKLTPISSGRSHIGLRRSEDEKCAQTLHFSLASTEGDIGQEAIPFEHFIAEVFDK</sequence>
<proteinExistence type="predicted"/>
<keyword evidence="7" id="KW-1185">Reference proteome</keyword>
<dbReference type="GO" id="GO:1901987">
    <property type="term" value="P:regulation of cell cycle phase transition"/>
    <property type="evidence" value="ECO:0007669"/>
    <property type="project" value="TreeGrafter"/>
</dbReference>
<keyword evidence="6" id="KW-0808">Transferase</keyword>
<keyword evidence="2 4" id="KW-0863">Zinc-finger</keyword>
<dbReference type="InParanoid" id="A0A0B2ULA1"/>
<dbReference type="Gene3D" id="6.10.250.3410">
    <property type="entry name" value="DBF zinc finger"/>
    <property type="match status" value="1"/>
</dbReference>
<keyword evidence="3" id="KW-0862">Zinc</keyword>
<dbReference type="Proteomes" id="UP000031056">
    <property type="component" value="Unassembled WGS sequence"/>
</dbReference>
<dbReference type="GO" id="GO:0003676">
    <property type="term" value="F:nucleic acid binding"/>
    <property type="evidence" value="ECO:0007669"/>
    <property type="project" value="InterPro"/>
</dbReference>
<dbReference type="Pfam" id="PF07535">
    <property type="entry name" value="zf-DBF"/>
    <property type="match status" value="1"/>
</dbReference>
<dbReference type="GO" id="GO:0010571">
    <property type="term" value="P:positive regulation of nuclear cell cycle DNA replication"/>
    <property type="evidence" value="ECO:0007669"/>
    <property type="project" value="TreeGrafter"/>
</dbReference>
<dbReference type="InterPro" id="IPR051590">
    <property type="entry name" value="Replication_Regulatory_Kinase"/>
</dbReference>
<dbReference type="AlphaFoldDB" id="A0A0B2ULA1"/>
<dbReference type="STRING" id="1354746.A0A0B2ULA1"/>
<dbReference type="GO" id="GO:0016301">
    <property type="term" value="F:kinase activity"/>
    <property type="evidence" value="ECO:0007669"/>
    <property type="project" value="UniProtKB-KW"/>
</dbReference>
<evidence type="ECO:0000313" key="7">
    <source>
        <dbReference type="Proteomes" id="UP000031056"/>
    </source>
</evidence>
<dbReference type="HOGENOM" id="CLU_110543_0_0_1"/>
<organism evidence="6 7">
    <name type="scientific">Ordospora colligata OC4</name>
    <dbReference type="NCBI Taxonomy" id="1354746"/>
    <lineage>
        <taxon>Eukaryota</taxon>
        <taxon>Fungi</taxon>
        <taxon>Fungi incertae sedis</taxon>
        <taxon>Microsporidia</taxon>
        <taxon>Ordosporidae</taxon>
        <taxon>Ordospora</taxon>
    </lineage>
</organism>
<dbReference type="GeneID" id="26261849"/>
<dbReference type="GO" id="GO:0008270">
    <property type="term" value="F:zinc ion binding"/>
    <property type="evidence" value="ECO:0007669"/>
    <property type="project" value="UniProtKB-KW"/>
</dbReference>
<dbReference type="PANTHER" id="PTHR15375">
    <property type="entry name" value="ACTIVATOR OF S-PHASE KINASE-RELATED"/>
    <property type="match status" value="1"/>
</dbReference>